<evidence type="ECO:0000313" key="3">
    <source>
        <dbReference type="EMBL" id="CAC5360035.1"/>
    </source>
</evidence>
<dbReference type="Proteomes" id="UP000507470">
    <property type="component" value="Unassembled WGS sequence"/>
</dbReference>
<evidence type="ECO:0000256" key="1">
    <source>
        <dbReference type="SAM" id="MobiDB-lite"/>
    </source>
</evidence>
<organism evidence="3 4">
    <name type="scientific">Mytilus coruscus</name>
    <name type="common">Sea mussel</name>
    <dbReference type="NCBI Taxonomy" id="42192"/>
    <lineage>
        <taxon>Eukaryota</taxon>
        <taxon>Metazoa</taxon>
        <taxon>Spiralia</taxon>
        <taxon>Lophotrochozoa</taxon>
        <taxon>Mollusca</taxon>
        <taxon>Bivalvia</taxon>
        <taxon>Autobranchia</taxon>
        <taxon>Pteriomorphia</taxon>
        <taxon>Mytilida</taxon>
        <taxon>Mytiloidea</taxon>
        <taxon>Mytilidae</taxon>
        <taxon>Mytilinae</taxon>
        <taxon>Mytilus</taxon>
    </lineage>
</organism>
<evidence type="ECO:0000259" key="2">
    <source>
        <dbReference type="Pfam" id="PF00087"/>
    </source>
</evidence>
<feature type="domain" description="Snake toxin/toxin-like" evidence="2">
    <location>
        <begin position="29"/>
        <end position="99"/>
    </location>
</feature>
<proteinExistence type="predicted"/>
<evidence type="ECO:0000313" key="4">
    <source>
        <dbReference type="Proteomes" id="UP000507470"/>
    </source>
</evidence>
<gene>
    <name evidence="3" type="ORF">MCOR_2664</name>
</gene>
<dbReference type="SUPFAM" id="SSF57302">
    <property type="entry name" value="Snake toxin-like"/>
    <property type="match status" value="1"/>
</dbReference>
<keyword evidence="4" id="KW-1185">Reference proteome</keyword>
<protein>
    <recommendedName>
        <fullName evidence="2">Snake toxin/toxin-like domain-containing protein</fullName>
    </recommendedName>
</protein>
<sequence length="155" mass="17302">MEHSNRNGNTSKPKPVTLSFMEHSNRNGLECYSCDDVEQPSLCNISQICSQPGQVCIQAENVNDDFQFSYKLGCGGIQYCHGGKKRNLKHFCCSTDFCNKYNISSSTIQSTTTVSHTTRRTTHTTSRTTQTTLTSQQTKPTLETVAPTQCNYDLI</sequence>
<dbReference type="Pfam" id="PF00087">
    <property type="entry name" value="Toxin_TOLIP"/>
    <property type="match status" value="1"/>
</dbReference>
<name>A0A6J8A2C8_MYTCO</name>
<dbReference type="Gene3D" id="2.10.60.10">
    <property type="entry name" value="CD59"/>
    <property type="match status" value="1"/>
</dbReference>
<feature type="compositionally biased region" description="Low complexity" evidence="1">
    <location>
        <begin position="123"/>
        <end position="138"/>
    </location>
</feature>
<dbReference type="OrthoDB" id="6122767at2759"/>
<feature type="region of interest" description="Disordered" evidence="1">
    <location>
        <begin position="119"/>
        <end position="138"/>
    </location>
</feature>
<accession>A0A6J8A2C8</accession>
<reference evidence="3 4" key="1">
    <citation type="submission" date="2020-06" db="EMBL/GenBank/DDBJ databases">
        <authorList>
            <person name="Li R."/>
            <person name="Bekaert M."/>
        </authorList>
    </citation>
    <scope>NUCLEOTIDE SEQUENCE [LARGE SCALE GENOMIC DNA]</scope>
    <source>
        <strain evidence="4">wild</strain>
    </source>
</reference>
<dbReference type="EMBL" id="CACVKT020000542">
    <property type="protein sequence ID" value="CAC5360035.1"/>
    <property type="molecule type" value="Genomic_DNA"/>
</dbReference>
<dbReference type="AlphaFoldDB" id="A0A6J8A2C8"/>
<dbReference type="InterPro" id="IPR045860">
    <property type="entry name" value="Snake_toxin-like_sf"/>
</dbReference>
<dbReference type="InterPro" id="IPR035076">
    <property type="entry name" value="Toxin/TOLIP"/>
</dbReference>